<dbReference type="HOGENOM" id="CLU_096984_0_0_1"/>
<dbReference type="InterPro" id="IPR036597">
    <property type="entry name" value="Fido-like_dom_sf"/>
</dbReference>
<dbReference type="EMBL" id="GL377571">
    <property type="protein sequence ID" value="EFJ33058.1"/>
    <property type="molecule type" value="Genomic_DNA"/>
</dbReference>
<dbReference type="InterPro" id="IPR003812">
    <property type="entry name" value="Fido"/>
</dbReference>
<dbReference type="PROSITE" id="PS51459">
    <property type="entry name" value="FIDO"/>
    <property type="match status" value="1"/>
</dbReference>
<protein>
    <recommendedName>
        <fullName evidence="1">Fido domain-containing protein</fullName>
    </recommendedName>
</protein>
<dbReference type="Proteomes" id="UP000001514">
    <property type="component" value="Unassembled WGS sequence"/>
</dbReference>
<evidence type="ECO:0000313" key="3">
    <source>
        <dbReference type="Proteomes" id="UP000001514"/>
    </source>
</evidence>
<proteinExistence type="predicted"/>
<accession>D8R461</accession>
<sequence>MGYSTQPWRSSKIGLLEFVDVSGRMMENFLLPGDESQSDREYLEINLAHAGLGGRQAAEARQLLDAVDFARRWSIEMGDLVEIQRRVVGRSSEGLPWLVSWLVRWAFPDFRSNEARDELRDAILPKLNARLAQSQDPLERVKAAAWFSKCLTSLRPFVDGNARVGEVVVSIILKDWAPFPLRIHDRGWLREQSIPRDEYPNRPLLVDAVESSSGWRIQISSLILGHAVEMARLGWSFSMVAERNVCADSRW</sequence>
<keyword evidence="3" id="KW-1185">Reference proteome</keyword>
<feature type="domain" description="Fido" evidence="1">
    <location>
        <begin position="75"/>
        <end position="225"/>
    </location>
</feature>
<dbReference type="AlphaFoldDB" id="D8R461"/>
<dbReference type="Gene3D" id="1.10.3290.10">
    <property type="entry name" value="Fido-like domain"/>
    <property type="match status" value="1"/>
</dbReference>
<gene>
    <name evidence="2" type="ORF">SELMODRAFT_407182</name>
</gene>
<evidence type="ECO:0000259" key="1">
    <source>
        <dbReference type="PROSITE" id="PS51459"/>
    </source>
</evidence>
<dbReference type="Gramene" id="EFJ33058">
    <property type="protein sequence ID" value="EFJ33058"/>
    <property type="gene ID" value="SELMODRAFT_407182"/>
</dbReference>
<dbReference type="KEGG" id="smo:SELMODRAFT_407182"/>
<dbReference type="SUPFAM" id="SSF140931">
    <property type="entry name" value="Fic-like"/>
    <property type="match status" value="1"/>
</dbReference>
<organism evidence="3">
    <name type="scientific">Selaginella moellendorffii</name>
    <name type="common">Spikemoss</name>
    <dbReference type="NCBI Taxonomy" id="88036"/>
    <lineage>
        <taxon>Eukaryota</taxon>
        <taxon>Viridiplantae</taxon>
        <taxon>Streptophyta</taxon>
        <taxon>Embryophyta</taxon>
        <taxon>Tracheophyta</taxon>
        <taxon>Lycopodiopsida</taxon>
        <taxon>Selaginellales</taxon>
        <taxon>Selaginellaceae</taxon>
        <taxon>Selaginella</taxon>
    </lineage>
</organism>
<reference evidence="2 3" key="1">
    <citation type="journal article" date="2011" name="Science">
        <title>The Selaginella genome identifies genetic changes associated with the evolution of vascular plants.</title>
        <authorList>
            <person name="Banks J.A."/>
            <person name="Nishiyama T."/>
            <person name="Hasebe M."/>
            <person name="Bowman J.L."/>
            <person name="Gribskov M."/>
            <person name="dePamphilis C."/>
            <person name="Albert V.A."/>
            <person name="Aono N."/>
            <person name="Aoyama T."/>
            <person name="Ambrose B.A."/>
            <person name="Ashton N.W."/>
            <person name="Axtell M.J."/>
            <person name="Barker E."/>
            <person name="Barker M.S."/>
            <person name="Bennetzen J.L."/>
            <person name="Bonawitz N.D."/>
            <person name="Chapple C."/>
            <person name="Cheng C."/>
            <person name="Correa L.G."/>
            <person name="Dacre M."/>
            <person name="DeBarry J."/>
            <person name="Dreyer I."/>
            <person name="Elias M."/>
            <person name="Engstrom E.M."/>
            <person name="Estelle M."/>
            <person name="Feng L."/>
            <person name="Finet C."/>
            <person name="Floyd S.K."/>
            <person name="Frommer W.B."/>
            <person name="Fujita T."/>
            <person name="Gramzow L."/>
            <person name="Gutensohn M."/>
            <person name="Harholt J."/>
            <person name="Hattori M."/>
            <person name="Heyl A."/>
            <person name="Hirai T."/>
            <person name="Hiwatashi Y."/>
            <person name="Ishikawa M."/>
            <person name="Iwata M."/>
            <person name="Karol K.G."/>
            <person name="Koehler B."/>
            <person name="Kolukisaoglu U."/>
            <person name="Kubo M."/>
            <person name="Kurata T."/>
            <person name="Lalonde S."/>
            <person name="Li K."/>
            <person name="Li Y."/>
            <person name="Litt A."/>
            <person name="Lyons E."/>
            <person name="Manning G."/>
            <person name="Maruyama T."/>
            <person name="Michael T.P."/>
            <person name="Mikami K."/>
            <person name="Miyazaki S."/>
            <person name="Morinaga S."/>
            <person name="Murata T."/>
            <person name="Mueller-Roeber B."/>
            <person name="Nelson D.R."/>
            <person name="Obara M."/>
            <person name="Oguri Y."/>
            <person name="Olmstead R.G."/>
            <person name="Onodera N."/>
            <person name="Petersen B.L."/>
            <person name="Pils B."/>
            <person name="Prigge M."/>
            <person name="Rensing S.A."/>
            <person name="Riano-Pachon D.M."/>
            <person name="Roberts A.W."/>
            <person name="Sato Y."/>
            <person name="Scheller H.V."/>
            <person name="Schulz B."/>
            <person name="Schulz C."/>
            <person name="Shakirov E.V."/>
            <person name="Shibagaki N."/>
            <person name="Shinohara N."/>
            <person name="Shippen D.E."/>
            <person name="Soerensen I."/>
            <person name="Sotooka R."/>
            <person name="Sugimoto N."/>
            <person name="Sugita M."/>
            <person name="Sumikawa N."/>
            <person name="Tanurdzic M."/>
            <person name="Theissen G."/>
            <person name="Ulvskov P."/>
            <person name="Wakazuki S."/>
            <person name="Weng J.K."/>
            <person name="Willats W.W."/>
            <person name="Wipf D."/>
            <person name="Wolf P.G."/>
            <person name="Yang L."/>
            <person name="Zimmer A.D."/>
            <person name="Zhu Q."/>
            <person name="Mitros T."/>
            <person name="Hellsten U."/>
            <person name="Loque D."/>
            <person name="Otillar R."/>
            <person name="Salamov A."/>
            <person name="Schmutz J."/>
            <person name="Shapiro H."/>
            <person name="Lindquist E."/>
            <person name="Lucas S."/>
            <person name="Rokhsar D."/>
            <person name="Grigoriev I.V."/>
        </authorList>
    </citation>
    <scope>NUCLEOTIDE SEQUENCE [LARGE SCALE GENOMIC DNA]</scope>
</reference>
<evidence type="ECO:0000313" key="2">
    <source>
        <dbReference type="EMBL" id="EFJ33058.1"/>
    </source>
</evidence>
<name>D8R461_SELML</name>
<dbReference type="InParanoid" id="D8R461"/>